<evidence type="ECO:0000259" key="2">
    <source>
        <dbReference type="Pfam" id="PF12697"/>
    </source>
</evidence>
<dbReference type="InterPro" id="IPR000073">
    <property type="entry name" value="AB_hydrolase_1"/>
</dbReference>
<organism evidence="3 4">
    <name type="scientific">Calidithermus roseus</name>
    <dbReference type="NCBI Taxonomy" id="1644118"/>
    <lineage>
        <taxon>Bacteria</taxon>
        <taxon>Thermotogati</taxon>
        <taxon>Deinococcota</taxon>
        <taxon>Deinococci</taxon>
        <taxon>Thermales</taxon>
        <taxon>Thermaceae</taxon>
        <taxon>Calidithermus</taxon>
    </lineage>
</organism>
<evidence type="ECO:0000256" key="1">
    <source>
        <dbReference type="ARBA" id="ARBA00022801"/>
    </source>
</evidence>
<dbReference type="Pfam" id="PF12697">
    <property type="entry name" value="Abhydrolase_6"/>
    <property type="match status" value="1"/>
</dbReference>
<dbReference type="EC" id="3.1.1.1" evidence="3"/>
<keyword evidence="1 3" id="KW-0378">Hydrolase</keyword>
<dbReference type="EMBL" id="QWLA01000015">
    <property type="protein sequence ID" value="RIH87896.1"/>
    <property type="molecule type" value="Genomic_DNA"/>
</dbReference>
<evidence type="ECO:0000313" key="3">
    <source>
        <dbReference type="EMBL" id="RIH87896.1"/>
    </source>
</evidence>
<accession>A0A399EWS9</accession>
<dbReference type="AlphaFoldDB" id="A0A399EWS9"/>
<dbReference type="PRINTS" id="PR00111">
    <property type="entry name" value="ABHYDROLASE"/>
</dbReference>
<dbReference type="GO" id="GO:0016020">
    <property type="term" value="C:membrane"/>
    <property type="evidence" value="ECO:0007669"/>
    <property type="project" value="TreeGrafter"/>
</dbReference>
<dbReference type="GO" id="GO:0106435">
    <property type="term" value="F:carboxylesterase activity"/>
    <property type="evidence" value="ECO:0007669"/>
    <property type="project" value="UniProtKB-EC"/>
</dbReference>
<name>A0A399EWS9_9DEIN</name>
<dbReference type="PANTHER" id="PTHR43798:SF31">
    <property type="entry name" value="AB HYDROLASE SUPERFAMILY PROTEIN YCLE"/>
    <property type="match status" value="1"/>
</dbReference>
<comment type="caution">
    <text evidence="3">The sequence shown here is derived from an EMBL/GenBank/DDBJ whole genome shotgun (WGS) entry which is preliminary data.</text>
</comment>
<dbReference type="InterPro" id="IPR029058">
    <property type="entry name" value="AB_hydrolase_fold"/>
</dbReference>
<reference evidence="3 4" key="1">
    <citation type="submission" date="2018-08" db="EMBL/GenBank/DDBJ databases">
        <title>Meiothermus roseus NBRC 110900 genome sequencing project.</title>
        <authorList>
            <person name="Da Costa M.S."/>
            <person name="Albuquerque L."/>
            <person name="Raposo P."/>
            <person name="Froufe H.J.C."/>
            <person name="Barroso C.S."/>
            <person name="Egas C."/>
        </authorList>
    </citation>
    <scope>NUCLEOTIDE SEQUENCE [LARGE SCALE GENOMIC DNA]</scope>
    <source>
        <strain evidence="3 4">NBRC 110900</strain>
    </source>
</reference>
<dbReference type="Proteomes" id="UP000265341">
    <property type="component" value="Unassembled WGS sequence"/>
</dbReference>
<dbReference type="SUPFAM" id="SSF53474">
    <property type="entry name" value="alpha/beta-Hydrolases"/>
    <property type="match status" value="1"/>
</dbReference>
<dbReference type="InterPro" id="IPR000639">
    <property type="entry name" value="Epox_hydrolase-like"/>
</dbReference>
<protein>
    <submittedName>
        <fullName evidence="3">Carboxylesterase YbfK</fullName>
        <ecNumber evidence="3">3.1.1.1</ecNumber>
    </submittedName>
</protein>
<gene>
    <name evidence="3" type="primary">ybfK</name>
    <name evidence="3" type="ORF">Mrose_01134</name>
</gene>
<feature type="domain" description="AB hydrolase-1" evidence="2">
    <location>
        <begin position="22"/>
        <end position="253"/>
    </location>
</feature>
<dbReference type="PANTHER" id="PTHR43798">
    <property type="entry name" value="MONOACYLGLYCEROL LIPASE"/>
    <property type="match status" value="1"/>
</dbReference>
<dbReference type="PRINTS" id="PR00412">
    <property type="entry name" value="EPOXHYDRLASE"/>
</dbReference>
<dbReference type="InterPro" id="IPR050266">
    <property type="entry name" value="AB_hydrolase_sf"/>
</dbReference>
<keyword evidence="4" id="KW-1185">Reference proteome</keyword>
<evidence type="ECO:0000313" key="4">
    <source>
        <dbReference type="Proteomes" id="UP000265341"/>
    </source>
</evidence>
<dbReference type="Gene3D" id="3.40.50.1820">
    <property type="entry name" value="alpha/beta hydrolase"/>
    <property type="match status" value="1"/>
</dbReference>
<sequence length="265" mass="29317">MKARSGKHNGIYYEVRGAGDPLVLIHGHTLDARMWEPQLETFARYFQVICLDLRGYGRSDLPDLRPFRYAEDLRNLLEHLHIDKAHLLGLSLGGNVALDFALNYPESTNALLVAGSSLKGFPTLPEAAALLSAIPARAREAGVEAARALWLAHPFFEPALRNPKAAQLLQDIVRGYSGWHWMTGYPPSGPIEEIADRVGEIQAQTVVIIGEWDVPQHQLVAEHLATRIPDARKAVIRGAGHMVNLEAPEEFNQLVITVLRGHQAI</sequence>
<dbReference type="RefSeq" id="WP_182482689.1">
    <property type="nucleotide sequence ID" value="NZ_QWLA01000015.1"/>
</dbReference>
<proteinExistence type="predicted"/>